<evidence type="ECO:0000256" key="9">
    <source>
        <dbReference type="ARBA" id="ARBA00023180"/>
    </source>
</evidence>
<proteinExistence type="predicted"/>
<dbReference type="AlphaFoldDB" id="A0A7S1D645"/>
<dbReference type="PANTHER" id="PTHR27000:SF642">
    <property type="entry name" value="INACTIVE LEUCINE-RICH REPEAT RECEPTOR KINASE XIAO-RELATED"/>
    <property type="match status" value="1"/>
</dbReference>
<keyword evidence="5" id="KW-0677">Repeat</keyword>
<dbReference type="EMBL" id="HBFW01016351">
    <property type="protein sequence ID" value="CAD8939395.1"/>
    <property type="molecule type" value="Transcribed_RNA"/>
</dbReference>
<name>A0A7S1D645_CYCTE</name>
<organism evidence="10">
    <name type="scientific">Cyclophora tenuis</name>
    <name type="common">Marine diatom</name>
    <dbReference type="NCBI Taxonomy" id="216820"/>
    <lineage>
        <taxon>Eukaryota</taxon>
        <taxon>Sar</taxon>
        <taxon>Stramenopiles</taxon>
        <taxon>Ochrophyta</taxon>
        <taxon>Bacillariophyta</taxon>
        <taxon>Fragilariophyceae</taxon>
        <taxon>Fragilariophycidae</taxon>
        <taxon>Cyclophorales</taxon>
        <taxon>Cyclophoraceae</taxon>
        <taxon>Cyclophora</taxon>
    </lineage>
</organism>
<keyword evidence="6" id="KW-1133">Transmembrane helix</keyword>
<dbReference type="InterPro" id="IPR001611">
    <property type="entry name" value="Leu-rich_rpt"/>
</dbReference>
<dbReference type="InterPro" id="IPR032675">
    <property type="entry name" value="LRR_dom_sf"/>
</dbReference>
<keyword evidence="4" id="KW-0732">Signal</keyword>
<accession>A0A7S1D645</accession>
<sequence>MTNLTSLVLDSNPLDTAIPAELFGLPLVDLNLTSCMMQGTLSDSFSQLNATLKKLDLSNNNFTGTVPLGFNELTVLSSLMLQNNALTGNISQGLCALKGTGFNDLKVLTLPPTVQCSCCVDEI</sequence>
<keyword evidence="2" id="KW-0433">Leucine-rich repeat</keyword>
<keyword evidence="9" id="KW-0325">Glycoprotein</keyword>
<evidence type="ECO:0000256" key="2">
    <source>
        <dbReference type="ARBA" id="ARBA00022614"/>
    </source>
</evidence>
<evidence type="ECO:0000256" key="3">
    <source>
        <dbReference type="ARBA" id="ARBA00022692"/>
    </source>
</evidence>
<protein>
    <submittedName>
        <fullName evidence="10">Uncharacterized protein</fullName>
    </submittedName>
</protein>
<evidence type="ECO:0000256" key="4">
    <source>
        <dbReference type="ARBA" id="ARBA00022729"/>
    </source>
</evidence>
<evidence type="ECO:0000256" key="5">
    <source>
        <dbReference type="ARBA" id="ARBA00022737"/>
    </source>
</evidence>
<evidence type="ECO:0000313" key="10">
    <source>
        <dbReference type="EMBL" id="CAD8939395.1"/>
    </source>
</evidence>
<dbReference type="Pfam" id="PF00560">
    <property type="entry name" value="LRR_1"/>
    <property type="match status" value="2"/>
</dbReference>
<comment type="subcellular location">
    <subcellularLocation>
        <location evidence="1">Membrane</location>
        <topology evidence="1">Single-pass membrane protein</topology>
    </subcellularLocation>
</comment>
<evidence type="ECO:0000256" key="7">
    <source>
        <dbReference type="ARBA" id="ARBA00023136"/>
    </source>
</evidence>
<dbReference type="Gene3D" id="3.80.10.10">
    <property type="entry name" value="Ribonuclease Inhibitor"/>
    <property type="match status" value="1"/>
</dbReference>
<evidence type="ECO:0000256" key="8">
    <source>
        <dbReference type="ARBA" id="ARBA00023170"/>
    </source>
</evidence>
<keyword evidence="8" id="KW-0675">Receptor</keyword>
<evidence type="ECO:0000256" key="1">
    <source>
        <dbReference type="ARBA" id="ARBA00004167"/>
    </source>
</evidence>
<gene>
    <name evidence="10" type="ORF">CTEN0397_LOCUS10458</name>
</gene>
<reference evidence="10" key="1">
    <citation type="submission" date="2021-01" db="EMBL/GenBank/DDBJ databases">
        <authorList>
            <person name="Corre E."/>
            <person name="Pelletier E."/>
            <person name="Niang G."/>
            <person name="Scheremetjew M."/>
            <person name="Finn R."/>
            <person name="Kale V."/>
            <person name="Holt S."/>
            <person name="Cochrane G."/>
            <person name="Meng A."/>
            <person name="Brown T."/>
            <person name="Cohen L."/>
        </authorList>
    </citation>
    <scope>NUCLEOTIDE SEQUENCE</scope>
    <source>
        <strain evidence="10">ECT3854</strain>
    </source>
</reference>
<dbReference type="PANTHER" id="PTHR27000">
    <property type="entry name" value="LEUCINE-RICH REPEAT RECEPTOR-LIKE PROTEIN KINASE FAMILY PROTEIN-RELATED"/>
    <property type="match status" value="1"/>
</dbReference>
<keyword evidence="7" id="KW-0472">Membrane</keyword>
<evidence type="ECO:0000256" key="6">
    <source>
        <dbReference type="ARBA" id="ARBA00022989"/>
    </source>
</evidence>
<dbReference type="SUPFAM" id="SSF52058">
    <property type="entry name" value="L domain-like"/>
    <property type="match status" value="1"/>
</dbReference>
<dbReference type="GO" id="GO:0016020">
    <property type="term" value="C:membrane"/>
    <property type="evidence" value="ECO:0007669"/>
    <property type="project" value="UniProtKB-SubCell"/>
</dbReference>
<keyword evidence="3" id="KW-0812">Transmembrane</keyword>